<dbReference type="InterPro" id="IPR002110">
    <property type="entry name" value="Ankyrin_rpt"/>
</dbReference>
<keyword evidence="2" id="KW-1185">Reference proteome</keyword>
<dbReference type="InterPro" id="IPR052050">
    <property type="entry name" value="SecEffector_AnkRepeat"/>
</dbReference>
<dbReference type="EMBL" id="CAICTM010000359">
    <property type="protein sequence ID" value="CAB9508767.1"/>
    <property type="molecule type" value="Genomic_DNA"/>
</dbReference>
<sequence>MMSTNNNGTARSNNKKQKLNPALLSVLDHKEIWIGHILPFLGMGQYAYIGAVNKEFNHLYKEYCDSVKNPPLVMGNYHTLGRDNPKPVTSTDTLYSVAFYNVACATYWSSTSATLRGQPSLGNVCQAVAKVGSLRVLQWARQKSYPWDERTCRRAAEGGHLELLKWARENGCPWDQITCSSAAGGGHLELLKWAHENGCPWNEWTCLAAARHGHLELLKWARENGAMECGHACRCSTWTFGTFEMGS</sequence>
<protein>
    <submittedName>
        <fullName evidence="1">Ankyrin repeat protein</fullName>
    </submittedName>
</protein>
<gene>
    <name evidence="1" type="ORF">SEMRO_360_G126180.1</name>
</gene>
<dbReference type="Gene3D" id="1.25.40.20">
    <property type="entry name" value="Ankyrin repeat-containing domain"/>
    <property type="match status" value="1"/>
</dbReference>
<evidence type="ECO:0000313" key="1">
    <source>
        <dbReference type="EMBL" id="CAB9508767.1"/>
    </source>
</evidence>
<dbReference type="Pfam" id="PF13637">
    <property type="entry name" value="Ank_4"/>
    <property type="match status" value="1"/>
</dbReference>
<reference evidence="1" key="1">
    <citation type="submission" date="2020-06" db="EMBL/GenBank/DDBJ databases">
        <authorList>
            <consortium name="Plant Systems Biology data submission"/>
        </authorList>
    </citation>
    <scope>NUCLEOTIDE SEQUENCE</scope>
    <source>
        <strain evidence="1">D6</strain>
    </source>
</reference>
<dbReference type="AlphaFoldDB" id="A0A9N8HDG8"/>
<comment type="caution">
    <text evidence="1">The sequence shown here is derived from an EMBL/GenBank/DDBJ whole genome shotgun (WGS) entry which is preliminary data.</text>
</comment>
<accession>A0A9N8HDG8</accession>
<organism evidence="1 2">
    <name type="scientific">Seminavis robusta</name>
    <dbReference type="NCBI Taxonomy" id="568900"/>
    <lineage>
        <taxon>Eukaryota</taxon>
        <taxon>Sar</taxon>
        <taxon>Stramenopiles</taxon>
        <taxon>Ochrophyta</taxon>
        <taxon>Bacillariophyta</taxon>
        <taxon>Bacillariophyceae</taxon>
        <taxon>Bacillariophycidae</taxon>
        <taxon>Naviculales</taxon>
        <taxon>Naviculaceae</taxon>
        <taxon>Seminavis</taxon>
    </lineage>
</organism>
<dbReference type="InterPro" id="IPR036770">
    <property type="entry name" value="Ankyrin_rpt-contain_sf"/>
</dbReference>
<dbReference type="SUPFAM" id="SSF140860">
    <property type="entry name" value="Pseudo ankyrin repeat-like"/>
    <property type="match status" value="1"/>
</dbReference>
<dbReference type="Proteomes" id="UP001153069">
    <property type="component" value="Unassembled WGS sequence"/>
</dbReference>
<name>A0A9N8HDG8_9STRA</name>
<dbReference type="PANTHER" id="PTHR46586:SF3">
    <property type="entry name" value="ANKYRIN REPEAT-CONTAINING PROTEIN"/>
    <property type="match status" value="1"/>
</dbReference>
<evidence type="ECO:0000313" key="2">
    <source>
        <dbReference type="Proteomes" id="UP001153069"/>
    </source>
</evidence>
<dbReference type="PANTHER" id="PTHR46586">
    <property type="entry name" value="ANKYRIN REPEAT-CONTAINING PROTEIN"/>
    <property type="match status" value="1"/>
</dbReference>
<proteinExistence type="predicted"/>